<evidence type="ECO:0000313" key="2">
    <source>
        <dbReference type="Proteomes" id="UP000198379"/>
    </source>
</evidence>
<dbReference type="EMBL" id="FZNY01000013">
    <property type="protein sequence ID" value="SNS38002.1"/>
    <property type="molecule type" value="Genomic_DNA"/>
</dbReference>
<dbReference type="RefSeq" id="WP_089373989.1">
    <property type="nucleotide sequence ID" value="NZ_BMEP01000004.1"/>
</dbReference>
<dbReference type="InterPro" id="IPR012349">
    <property type="entry name" value="Split_barrel_FMN-bd"/>
</dbReference>
<dbReference type="Gene3D" id="2.30.110.10">
    <property type="entry name" value="Electron Transport, Fmn-binding Protein, Chain A"/>
    <property type="match status" value="1"/>
</dbReference>
<dbReference type="PANTHER" id="PTHR35802:SF1">
    <property type="entry name" value="PROTEASE SYNTHASE AND SPORULATION PROTEIN PAI 2"/>
    <property type="match status" value="1"/>
</dbReference>
<protein>
    <submittedName>
        <fullName evidence="1">Negative transcriptional regulator, PaiB family</fullName>
    </submittedName>
</protein>
<dbReference type="Pfam" id="PF04299">
    <property type="entry name" value="FMN_bind_2"/>
    <property type="match status" value="1"/>
</dbReference>
<dbReference type="AlphaFoldDB" id="A0A239E1Z5"/>
<sequence>MYIPEIYKNENPEQIRAFLKENSFGILVTNKDGVSLATHIPLEYAQKEDGTEILHAHISKANEQCKHIEDGADALCIFNGPHSYVSSSWYDFEEVPTWNYIAVQVRGKFTVLDKEGLWNSVKALMHKYEDGQEHPVHMEALSEKTLRQMNGIIGFEIAISSIEAAYKLSQNRDDKNHAVVVDQLHKTGDTGSKAIAEEMQEQRKNKN</sequence>
<accession>A0A239E1Z5</accession>
<keyword evidence="2" id="KW-1185">Reference proteome</keyword>
<dbReference type="PANTHER" id="PTHR35802">
    <property type="entry name" value="PROTEASE SYNTHASE AND SPORULATION PROTEIN PAI 2"/>
    <property type="match status" value="1"/>
</dbReference>
<dbReference type="InterPro" id="IPR007396">
    <property type="entry name" value="TR_PAI2-type"/>
</dbReference>
<name>A0A239E1Z5_9FLAO</name>
<gene>
    <name evidence="1" type="ORF">SAMN06265376_11330</name>
</gene>
<dbReference type="Proteomes" id="UP000198379">
    <property type="component" value="Unassembled WGS sequence"/>
</dbReference>
<dbReference type="SUPFAM" id="SSF50475">
    <property type="entry name" value="FMN-binding split barrel"/>
    <property type="match status" value="1"/>
</dbReference>
<dbReference type="PIRSF" id="PIRSF010372">
    <property type="entry name" value="PaiB"/>
    <property type="match status" value="1"/>
</dbReference>
<evidence type="ECO:0000313" key="1">
    <source>
        <dbReference type="EMBL" id="SNS38002.1"/>
    </source>
</evidence>
<reference evidence="1 2" key="1">
    <citation type="submission" date="2017-06" db="EMBL/GenBank/DDBJ databases">
        <authorList>
            <person name="Kim H.J."/>
            <person name="Triplett B.A."/>
        </authorList>
    </citation>
    <scope>NUCLEOTIDE SEQUENCE [LARGE SCALE GENOMIC DNA]</scope>
    <source>
        <strain evidence="1 2">DSM 25597</strain>
    </source>
</reference>
<organism evidence="1 2">
    <name type="scientific">Dokdonia pacifica</name>
    <dbReference type="NCBI Taxonomy" id="1627892"/>
    <lineage>
        <taxon>Bacteria</taxon>
        <taxon>Pseudomonadati</taxon>
        <taxon>Bacteroidota</taxon>
        <taxon>Flavobacteriia</taxon>
        <taxon>Flavobacteriales</taxon>
        <taxon>Flavobacteriaceae</taxon>
        <taxon>Dokdonia</taxon>
    </lineage>
</organism>
<proteinExistence type="predicted"/>
<dbReference type="OrthoDB" id="9794948at2"/>